<dbReference type="EMBL" id="LBPX01000038">
    <property type="protein sequence ID" value="KKP66096.1"/>
    <property type="molecule type" value="Genomic_DNA"/>
</dbReference>
<dbReference type="CDD" id="cd01335">
    <property type="entry name" value="Radical_SAM"/>
    <property type="match status" value="1"/>
</dbReference>
<evidence type="ECO:0000313" key="11">
    <source>
        <dbReference type="Proteomes" id="UP000034127"/>
    </source>
</evidence>
<keyword evidence="2" id="KW-0489">Methyltransferase</keyword>
<evidence type="ECO:0000256" key="1">
    <source>
        <dbReference type="ARBA" id="ARBA00001966"/>
    </source>
</evidence>
<evidence type="ECO:0000256" key="6">
    <source>
        <dbReference type="ARBA" id="ARBA00023004"/>
    </source>
</evidence>
<sequence length="462" mass="51609">MQIEHVAGLRQSSNPDLILVNSPLRDYDKRPKDDYEVLPPLGLAYIASKSARRGHNVGLVDAEHHGIGQSTIANIVNALNPRFAGINVLTPARPQALSFAKNLDQNIPLIIGGSHATSLTEKTLREFALVHEKVILIRSEAELAVTAILDGQDVHSIPGAFWLNKGNMEFTPGLSVPNNLDELPILNRKFLDNDPSIDYRTGMHESRVLTSRGCPFDCTFCAGARSSLSLDVRNRGVESVASEIKGLLVDSGIQSVRFMDDLFMSSEKRTRSILEALRKTGVSNLYWDATGRASILAKFNSSFFDYLKENGANEFAMGIESGSERLRKRINKQVSMAEIEKSLVELTKRGIKVKGYFIIGLPTETKEETQSTIDLARNLTQKYPGFFNGSIFIFRPYPGTQEWKYLINEGYNEEELLSMRAEGIGELARSAVLTSQKFSEYSPDKLSSLLMQYDEWKKNFFI</sequence>
<dbReference type="SUPFAM" id="SSF102114">
    <property type="entry name" value="Radical SAM enzymes"/>
    <property type="match status" value="1"/>
</dbReference>
<keyword evidence="6" id="KW-0408">Iron</keyword>
<evidence type="ECO:0000256" key="2">
    <source>
        <dbReference type="ARBA" id="ARBA00022603"/>
    </source>
</evidence>
<dbReference type="InterPro" id="IPR023404">
    <property type="entry name" value="rSAM_horseshoe"/>
</dbReference>
<dbReference type="SMART" id="SM00729">
    <property type="entry name" value="Elp3"/>
    <property type="match status" value="1"/>
</dbReference>
<dbReference type="GO" id="GO:0031419">
    <property type="term" value="F:cobalamin binding"/>
    <property type="evidence" value="ECO:0007669"/>
    <property type="project" value="InterPro"/>
</dbReference>
<dbReference type="InterPro" id="IPR058240">
    <property type="entry name" value="rSAM_sf"/>
</dbReference>
<evidence type="ECO:0000256" key="3">
    <source>
        <dbReference type="ARBA" id="ARBA00022679"/>
    </source>
</evidence>
<dbReference type="PANTHER" id="PTHR43409:SF7">
    <property type="entry name" value="BLL1977 PROTEIN"/>
    <property type="match status" value="1"/>
</dbReference>
<dbReference type="Pfam" id="PF04055">
    <property type="entry name" value="Radical_SAM"/>
    <property type="match status" value="1"/>
</dbReference>
<dbReference type="PROSITE" id="PS51332">
    <property type="entry name" value="B12_BINDING"/>
    <property type="match status" value="1"/>
</dbReference>
<protein>
    <submittedName>
        <fullName evidence="10">Radical SAM family protein</fullName>
    </submittedName>
</protein>
<proteinExistence type="predicted"/>
<dbReference type="PROSITE" id="PS51918">
    <property type="entry name" value="RADICAL_SAM"/>
    <property type="match status" value="1"/>
</dbReference>
<dbReference type="GO" id="GO:0046872">
    <property type="term" value="F:metal ion binding"/>
    <property type="evidence" value="ECO:0007669"/>
    <property type="project" value="UniProtKB-KW"/>
</dbReference>
<evidence type="ECO:0000256" key="5">
    <source>
        <dbReference type="ARBA" id="ARBA00022723"/>
    </source>
</evidence>
<dbReference type="InterPro" id="IPR007197">
    <property type="entry name" value="rSAM"/>
</dbReference>
<evidence type="ECO:0000313" key="10">
    <source>
        <dbReference type="EMBL" id="KKP66096.1"/>
    </source>
</evidence>
<comment type="cofactor">
    <cofactor evidence="1">
        <name>[4Fe-4S] cluster</name>
        <dbReference type="ChEBI" id="CHEBI:49883"/>
    </cofactor>
</comment>
<feature type="domain" description="Radical SAM core" evidence="9">
    <location>
        <begin position="200"/>
        <end position="434"/>
    </location>
</feature>
<feature type="domain" description="B12-binding" evidence="8">
    <location>
        <begin position="23"/>
        <end position="159"/>
    </location>
</feature>
<evidence type="ECO:0000259" key="8">
    <source>
        <dbReference type="PROSITE" id="PS51332"/>
    </source>
</evidence>
<dbReference type="Gene3D" id="3.80.30.20">
    <property type="entry name" value="tm_1862 like domain"/>
    <property type="match status" value="1"/>
</dbReference>
<gene>
    <name evidence="10" type="ORF">UR63_C0038G0001</name>
</gene>
<dbReference type="AlphaFoldDB" id="A0A0G0BR63"/>
<dbReference type="GO" id="GO:0003824">
    <property type="term" value="F:catalytic activity"/>
    <property type="evidence" value="ECO:0007669"/>
    <property type="project" value="InterPro"/>
</dbReference>
<dbReference type="Proteomes" id="UP000034127">
    <property type="component" value="Unassembled WGS sequence"/>
</dbReference>
<dbReference type="InterPro" id="IPR006638">
    <property type="entry name" value="Elp3/MiaA/NifB-like_rSAM"/>
</dbReference>
<name>A0A0G0BR63_9BACT</name>
<dbReference type="SFLD" id="SFLDG01082">
    <property type="entry name" value="B12-binding_domain_containing"/>
    <property type="match status" value="1"/>
</dbReference>
<dbReference type="Pfam" id="PF02310">
    <property type="entry name" value="B12-binding"/>
    <property type="match status" value="1"/>
</dbReference>
<dbReference type="InterPro" id="IPR006158">
    <property type="entry name" value="Cobalamin-bd"/>
</dbReference>
<dbReference type="InterPro" id="IPR034466">
    <property type="entry name" value="Methyltransferase_Class_B"/>
</dbReference>
<reference evidence="10 11" key="1">
    <citation type="journal article" date="2015" name="Nature">
        <title>rRNA introns, odd ribosomes, and small enigmatic genomes across a large radiation of phyla.</title>
        <authorList>
            <person name="Brown C.T."/>
            <person name="Hug L.A."/>
            <person name="Thomas B.C."/>
            <person name="Sharon I."/>
            <person name="Castelle C.J."/>
            <person name="Singh A."/>
            <person name="Wilkins M.J."/>
            <person name="Williams K.H."/>
            <person name="Banfield J.F."/>
        </authorList>
    </citation>
    <scope>NUCLEOTIDE SEQUENCE [LARGE SCALE GENOMIC DNA]</scope>
</reference>
<comment type="caution">
    <text evidence="10">The sequence shown here is derived from an EMBL/GenBank/DDBJ whole genome shotgun (WGS) entry which is preliminary data.</text>
</comment>
<keyword evidence="3" id="KW-0808">Transferase</keyword>
<keyword evidence="5" id="KW-0479">Metal-binding</keyword>
<dbReference type="GO" id="GO:0051539">
    <property type="term" value="F:4 iron, 4 sulfur cluster binding"/>
    <property type="evidence" value="ECO:0007669"/>
    <property type="project" value="UniProtKB-KW"/>
</dbReference>
<evidence type="ECO:0000259" key="9">
    <source>
        <dbReference type="PROSITE" id="PS51918"/>
    </source>
</evidence>
<dbReference type="SFLD" id="SFLDS00029">
    <property type="entry name" value="Radical_SAM"/>
    <property type="match status" value="1"/>
</dbReference>
<dbReference type="InterPro" id="IPR051198">
    <property type="entry name" value="BchE-like"/>
</dbReference>
<accession>A0A0G0BR63</accession>
<organism evidence="10 11">
    <name type="scientific">Candidatus Roizmanbacteria bacterium GW2011_GWC2_35_12</name>
    <dbReference type="NCBI Taxonomy" id="1618485"/>
    <lineage>
        <taxon>Bacteria</taxon>
        <taxon>Candidatus Roizmaniibacteriota</taxon>
    </lineage>
</organism>
<keyword evidence="4" id="KW-0949">S-adenosyl-L-methionine</keyword>
<evidence type="ECO:0000256" key="7">
    <source>
        <dbReference type="ARBA" id="ARBA00023014"/>
    </source>
</evidence>
<evidence type="ECO:0000256" key="4">
    <source>
        <dbReference type="ARBA" id="ARBA00022691"/>
    </source>
</evidence>
<keyword evidence="7" id="KW-0411">Iron-sulfur</keyword>
<dbReference type="Gene3D" id="3.40.50.280">
    <property type="entry name" value="Cobalamin-binding domain"/>
    <property type="match status" value="1"/>
</dbReference>
<dbReference type="PANTHER" id="PTHR43409">
    <property type="entry name" value="ANAEROBIC MAGNESIUM-PROTOPORPHYRIN IX MONOMETHYL ESTER CYCLASE-RELATED"/>
    <property type="match status" value="1"/>
</dbReference>
<dbReference type="SFLD" id="SFLDG01123">
    <property type="entry name" value="methyltransferase_(Class_B)"/>
    <property type="match status" value="1"/>
</dbReference>